<keyword evidence="3" id="KW-1185">Reference proteome</keyword>
<protein>
    <recommendedName>
        <fullName evidence="4">Portal protein</fullName>
    </recommendedName>
</protein>
<organism evidence="2 3">
    <name type="scientific">Kiloniella antarctica</name>
    <dbReference type="NCBI Taxonomy" id="1550907"/>
    <lineage>
        <taxon>Bacteria</taxon>
        <taxon>Pseudomonadati</taxon>
        <taxon>Pseudomonadota</taxon>
        <taxon>Alphaproteobacteria</taxon>
        <taxon>Rhodospirillales</taxon>
        <taxon>Kiloniellaceae</taxon>
        <taxon>Kiloniella</taxon>
    </lineage>
</organism>
<comment type="caution">
    <text evidence="2">The sequence shown here is derived from an EMBL/GenBank/DDBJ whole genome shotgun (WGS) entry which is preliminary data.</text>
</comment>
<dbReference type="Proteomes" id="UP001597294">
    <property type="component" value="Unassembled WGS sequence"/>
</dbReference>
<reference evidence="3" key="1">
    <citation type="journal article" date="2019" name="Int. J. Syst. Evol. Microbiol.">
        <title>The Global Catalogue of Microorganisms (GCM) 10K type strain sequencing project: providing services to taxonomists for standard genome sequencing and annotation.</title>
        <authorList>
            <consortium name="The Broad Institute Genomics Platform"/>
            <consortium name="The Broad Institute Genome Sequencing Center for Infectious Disease"/>
            <person name="Wu L."/>
            <person name="Ma J."/>
        </authorList>
    </citation>
    <scope>NUCLEOTIDE SEQUENCE [LARGE SCALE GENOMIC DNA]</scope>
    <source>
        <strain evidence="3">CGMCC 4.7192</strain>
    </source>
</reference>
<name>A0ABW5BM45_9PROT</name>
<dbReference type="Pfam" id="PF23899">
    <property type="entry name" value="SU10_portal"/>
    <property type="match status" value="1"/>
</dbReference>
<accession>A0ABW5BM45</accession>
<evidence type="ECO:0008006" key="4">
    <source>
        <dbReference type="Google" id="ProtNLM"/>
    </source>
</evidence>
<evidence type="ECO:0000256" key="1">
    <source>
        <dbReference type="SAM" id="MobiDB-lite"/>
    </source>
</evidence>
<feature type="compositionally biased region" description="Basic and acidic residues" evidence="1">
    <location>
        <begin position="248"/>
        <end position="270"/>
    </location>
</feature>
<dbReference type="InterPro" id="IPR056909">
    <property type="entry name" value="SU10_portal"/>
</dbReference>
<feature type="compositionally biased region" description="Acidic residues" evidence="1">
    <location>
        <begin position="238"/>
        <end position="247"/>
    </location>
</feature>
<sequence>MSMDDAELQSAVKYEIQRAESYIQDDVNPERQKALKAYRADPYGDEVDGRSKIVATDVRDTVEAMMPELMRPYLAAGKIGEYQPQQQEDEEFCEQATDYVHHCFVNDNKGDEQLYVAFKDALMEKTGIFKAWWQQEEKTEEAEYQGLDEAQLMEVAADDEIKVLEQAQDHEGLWSIKIKRTWTDGRLATDVIPPDEFFVSPECRNDLDKANCVGQRRTATYSDLIAEGYPKAKLDDIPSGEDNGDDTNDVRHDNSFQGGDHDSDSPDPSRREITVYEAYLRMDYDQDGIAELRRVVCGGNAYTILENEAVDQHPYSLTSPSWQSHKVIGEAVADQMQDIQRLRTVLQRQMLDNLYLANSPMKEIDVDKIVNMDDVLNSRIGGIVRVKKGLGGVREIATPFTASATFPMLEYIDKMKEERTGISRNSQGLNPDILQNVTAAAVAQASAGSQSRLEMISRVLAWGIKSHFKKMLRVIVTHQDKPRTVRLRNKWVDVDPRYWNAEMDCSIDVGLGSGLRQEKLQTLGLILKEQKEAMQMLGMNNPIVGLDKIRHTLGKMINEAGFKNDEAFFGEVSEEILNQMKEQEGEKKPPPDPKMIEVQGKLQIEREKMQQEFVLRKEEMAMEFQLEREKMALGQASNGNINRNGF</sequence>
<evidence type="ECO:0000313" key="2">
    <source>
        <dbReference type="EMBL" id="MFD2207207.1"/>
    </source>
</evidence>
<dbReference type="EMBL" id="JBHUII010000011">
    <property type="protein sequence ID" value="MFD2207207.1"/>
    <property type="molecule type" value="Genomic_DNA"/>
</dbReference>
<gene>
    <name evidence="2" type="ORF">ACFSKO_16385</name>
</gene>
<dbReference type="RefSeq" id="WP_380253609.1">
    <property type="nucleotide sequence ID" value="NZ_JBHUII010000011.1"/>
</dbReference>
<evidence type="ECO:0000313" key="3">
    <source>
        <dbReference type="Proteomes" id="UP001597294"/>
    </source>
</evidence>
<feature type="region of interest" description="Disordered" evidence="1">
    <location>
        <begin position="232"/>
        <end position="270"/>
    </location>
</feature>
<proteinExistence type="predicted"/>